<dbReference type="EMBL" id="BARW01001153">
    <property type="protein sequence ID" value="GAI72336.1"/>
    <property type="molecule type" value="Genomic_DNA"/>
</dbReference>
<dbReference type="AlphaFoldDB" id="X1RZI2"/>
<organism evidence="1">
    <name type="scientific">marine sediment metagenome</name>
    <dbReference type="NCBI Taxonomy" id="412755"/>
    <lineage>
        <taxon>unclassified sequences</taxon>
        <taxon>metagenomes</taxon>
        <taxon>ecological metagenomes</taxon>
    </lineage>
</organism>
<sequence length="192" mass="20487">MMVETNEKETAAEAEKPQPTLEDIMGELPISDEHKQALTNLFTNLATQVVEGNQKMAAMEATINELSIKANEATVKAYEGLSADQKYQIEMAKAAAPAQAAQSQMISAMLGANRNPGGGLEGLVKSAESLNSLRNFLIPPATPLQVAQEKAQIAQMLAQTRLMDKITGRAANKFADTIADDLLKGEGEGEGE</sequence>
<proteinExistence type="predicted"/>
<name>X1RZI2_9ZZZZ</name>
<protein>
    <submittedName>
        <fullName evidence="1">Uncharacterized protein</fullName>
    </submittedName>
</protein>
<reference evidence="1" key="1">
    <citation type="journal article" date="2014" name="Front. Microbiol.">
        <title>High frequency of phylogenetically diverse reductive dehalogenase-homologous genes in deep subseafloor sedimentary metagenomes.</title>
        <authorList>
            <person name="Kawai M."/>
            <person name="Futagami T."/>
            <person name="Toyoda A."/>
            <person name="Takaki Y."/>
            <person name="Nishi S."/>
            <person name="Hori S."/>
            <person name="Arai W."/>
            <person name="Tsubouchi T."/>
            <person name="Morono Y."/>
            <person name="Uchiyama I."/>
            <person name="Ito T."/>
            <person name="Fujiyama A."/>
            <person name="Inagaki F."/>
            <person name="Takami H."/>
        </authorList>
    </citation>
    <scope>NUCLEOTIDE SEQUENCE</scope>
    <source>
        <strain evidence="1">Expedition CK06-06</strain>
    </source>
</reference>
<evidence type="ECO:0000313" key="1">
    <source>
        <dbReference type="EMBL" id="GAI72336.1"/>
    </source>
</evidence>
<comment type="caution">
    <text evidence="1">The sequence shown here is derived from an EMBL/GenBank/DDBJ whole genome shotgun (WGS) entry which is preliminary data.</text>
</comment>
<accession>X1RZI2</accession>
<gene>
    <name evidence="1" type="ORF">S12H4_03920</name>
</gene>